<dbReference type="Proteomes" id="UP000504623">
    <property type="component" value="Unplaced"/>
</dbReference>
<evidence type="ECO:0000313" key="3">
    <source>
        <dbReference type="RefSeq" id="XP_006871223.1"/>
    </source>
</evidence>
<keyword evidence="2" id="KW-1185">Reference proteome</keyword>
<name>A0A9B0TUT4_CHRAS</name>
<protein>
    <submittedName>
        <fullName evidence="3">Shadow of prion protein-like</fullName>
    </submittedName>
</protein>
<proteinExistence type="predicted"/>
<feature type="region of interest" description="Disordered" evidence="1">
    <location>
        <begin position="1"/>
        <end position="38"/>
    </location>
</feature>
<dbReference type="GeneID" id="102825794"/>
<feature type="region of interest" description="Disordered" evidence="1">
    <location>
        <begin position="59"/>
        <end position="95"/>
    </location>
</feature>
<accession>A0A9B0TUT4</accession>
<dbReference type="AlphaFoldDB" id="A0A9B0TUT4"/>
<evidence type="ECO:0000256" key="1">
    <source>
        <dbReference type="SAM" id="MobiDB-lite"/>
    </source>
</evidence>
<evidence type="ECO:0000313" key="2">
    <source>
        <dbReference type="Proteomes" id="UP000504623"/>
    </source>
</evidence>
<feature type="compositionally biased region" description="Basic and acidic residues" evidence="1">
    <location>
        <begin position="15"/>
        <end position="34"/>
    </location>
</feature>
<dbReference type="RefSeq" id="XP_006871223.1">
    <property type="nucleotide sequence ID" value="XM_006871161.1"/>
</dbReference>
<gene>
    <name evidence="3" type="primary">LOC102825794</name>
</gene>
<reference evidence="3" key="1">
    <citation type="submission" date="2025-08" db="UniProtKB">
        <authorList>
            <consortium name="RefSeq"/>
        </authorList>
    </citation>
    <scope>IDENTIFICATION</scope>
    <source>
        <tissue evidence="3">Spleen</tissue>
    </source>
</reference>
<organism evidence="2 3">
    <name type="scientific">Chrysochloris asiatica</name>
    <name type="common">Cape golden mole</name>
    <dbReference type="NCBI Taxonomy" id="185453"/>
    <lineage>
        <taxon>Eukaryota</taxon>
        <taxon>Metazoa</taxon>
        <taxon>Chordata</taxon>
        <taxon>Craniata</taxon>
        <taxon>Vertebrata</taxon>
        <taxon>Euteleostomi</taxon>
        <taxon>Mammalia</taxon>
        <taxon>Eutheria</taxon>
        <taxon>Afrotheria</taxon>
        <taxon>Chrysochloridae</taxon>
        <taxon>Chrysochlorinae</taxon>
        <taxon>Chrysochloris</taxon>
    </lineage>
</organism>
<sequence>MRALGVPRGAGRGGARLDRGAARRESARARERENAAGYRRARGTAAGLLCSPPGAVRVPAGADAGESPQPAQLGLGAAPKSRRGDPLGRPSPPAGGLGVLAGVPGTGFGAGPLLCRVVAAAAEARTAPRRPFAEMELRF</sequence>